<feature type="transmembrane region" description="Helical" evidence="1">
    <location>
        <begin position="37"/>
        <end position="54"/>
    </location>
</feature>
<dbReference type="STRING" id="45851.BHV86_05565"/>
<accession>D4S0Y8</accession>
<keyword evidence="1" id="KW-1133">Transmembrane helix</keyword>
<keyword evidence="1" id="KW-0472">Membrane</keyword>
<dbReference type="Pfam" id="PF09851">
    <property type="entry name" value="SHOCT"/>
    <property type="match status" value="1"/>
</dbReference>
<evidence type="ECO:0000313" key="4">
    <source>
        <dbReference type="Proteomes" id="UP000006238"/>
    </source>
</evidence>
<evidence type="ECO:0000313" key="3">
    <source>
        <dbReference type="EMBL" id="EFF68094.1"/>
    </source>
</evidence>
<feature type="domain" description="SHOCT" evidence="2">
    <location>
        <begin position="86"/>
        <end position="112"/>
    </location>
</feature>
<keyword evidence="1" id="KW-0812">Transmembrane</keyword>
<dbReference type="HOGENOM" id="CLU_2116456_0_0_9"/>
<dbReference type="EMBL" id="ABWN01000031">
    <property type="protein sequence ID" value="EFF68094.1"/>
    <property type="molecule type" value="Genomic_DNA"/>
</dbReference>
<gene>
    <name evidence="3" type="ORF">BUTYVIB_01758</name>
</gene>
<dbReference type="Proteomes" id="UP000006238">
    <property type="component" value="Unassembled WGS sequence"/>
</dbReference>
<name>D4S0Y8_9FIRM</name>
<evidence type="ECO:0000259" key="2">
    <source>
        <dbReference type="Pfam" id="PF09851"/>
    </source>
</evidence>
<comment type="caution">
    <text evidence="3">The sequence shown here is derived from an EMBL/GenBank/DDBJ whole genome shotgun (WGS) entry which is preliminary data.</text>
</comment>
<organism evidence="3 4">
    <name type="scientific">Eshraghiella crossota DSM 2876</name>
    <dbReference type="NCBI Taxonomy" id="511680"/>
    <lineage>
        <taxon>Bacteria</taxon>
        <taxon>Bacillati</taxon>
        <taxon>Bacillota</taxon>
        <taxon>Clostridia</taxon>
        <taxon>Lachnospirales</taxon>
        <taxon>Lachnospiraceae</taxon>
        <taxon>Eshraghiella</taxon>
    </lineage>
</organism>
<keyword evidence="4" id="KW-1185">Reference proteome</keyword>
<proteinExistence type="predicted"/>
<dbReference type="AlphaFoldDB" id="D4S0Y8"/>
<dbReference type="InterPro" id="IPR018649">
    <property type="entry name" value="SHOCT"/>
</dbReference>
<sequence>MECRAVVFVYIFVAIIQGLICGFVAQVVSENKGYEDGFFWGFFLGIIGIIVVACKPDNNSSYASALLSKETEEKDKSEKELLNVQKLKSYKDLLDSGVITQEEFDKKKSELLDL</sequence>
<feature type="transmembrane region" description="Helical" evidence="1">
    <location>
        <begin position="7"/>
        <end position="25"/>
    </location>
</feature>
<evidence type="ECO:0000256" key="1">
    <source>
        <dbReference type="SAM" id="Phobius"/>
    </source>
</evidence>
<reference evidence="3 4" key="1">
    <citation type="submission" date="2010-02" db="EMBL/GenBank/DDBJ databases">
        <authorList>
            <person name="Weinstock G."/>
            <person name="Sodergren E."/>
            <person name="Clifton S."/>
            <person name="Fulton L."/>
            <person name="Fulton B."/>
            <person name="Courtney L."/>
            <person name="Fronick C."/>
            <person name="Harrison M."/>
            <person name="Strong C."/>
            <person name="Farmer C."/>
            <person name="Delahaunty K."/>
            <person name="Markovic C."/>
            <person name="Hall O."/>
            <person name="Minx P."/>
            <person name="Tomlinson C."/>
            <person name="Mitreva M."/>
            <person name="Nelson J."/>
            <person name="Hou S."/>
            <person name="Wollam A."/>
            <person name="Pepin K.H."/>
            <person name="Johnson M."/>
            <person name="Bhonagiri V."/>
            <person name="Zhang X."/>
            <person name="Suruliraj S."/>
            <person name="Warren W."/>
            <person name="Chinwalla A."/>
            <person name="Mardis E.R."/>
            <person name="Wilson R.K."/>
        </authorList>
    </citation>
    <scope>NUCLEOTIDE SEQUENCE [LARGE SCALE GENOMIC DNA]</scope>
    <source>
        <strain evidence="3 4">DSM 2876</strain>
    </source>
</reference>
<protein>
    <recommendedName>
        <fullName evidence="2">SHOCT domain-containing protein</fullName>
    </recommendedName>
</protein>